<dbReference type="RefSeq" id="WP_181552232.1">
    <property type="nucleotide sequence ID" value="NZ_JACDUS010000011.1"/>
</dbReference>
<evidence type="ECO:0000313" key="4">
    <source>
        <dbReference type="EMBL" id="MBA2882599.1"/>
    </source>
</evidence>
<proteinExistence type="predicted"/>
<dbReference type="AlphaFoldDB" id="A0A7W0CBA9"/>
<dbReference type="PROSITE" id="PS50075">
    <property type="entry name" value="CARRIER"/>
    <property type="match status" value="1"/>
</dbReference>
<dbReference type="InterPro" id="IPR009081">
    <property type="entry name" value="PP-bd_ACP"/>
</dbReference>
<dbReference type="InterPro" id="IPR036736">
    <property type="entry name" value="ACP-like_sf"/>
</dbReference>
<feature type="domain" description="Carrier" evidence="3">
    <location>
        <begin position="2"/>
        <end position="83"/>
    </location>
</feature>
<name>A0A7W0CBA9_9BACT</name>
<dbReference type="EMBL" id="JACDUS010000011">
    <property type="protein sequence ID" value="MBA2882599.1"/>
    <property type="molecule type" value="Genomic_DNA"/>
</dbReference>
<evidence type="ECO:0000256" key="1">
    <source>
        <dbReference type="ARBA" id="ARBA00022450"/>
    </source>
</evidence>
<evidence type="ECO:0000313" key="5">
    <source>
        <dbReference type="Proteomes" id="UP000525298"/>
    </source>
</evidence>
<reference evidence="4 5" key="1">
    <citation type="submission" date="2020-07" db="EMBL/GenBank/DDBJ databases">
        <title>Genomic Encyclopedia of Type Strains, Phase IV (KMG-IV): sequencing the most valuable type-strain genomes for metagenomic binning, comparative biology and taxonomic classification.</title>
        <authorList>
            <person name="Goeker M."/>
        </authorList>
    </citation>
    <scope>NUCLEOTIDE SEQUENCE [LARGE SCALE GENOMIC DNA]</scope>
    <source>
        <strain evidence="4 5">DSM 17721</strain>
    </source>
</reference>
<dbReference type="Gene3D" id="1.10.1200.10">
    <property type="entry name" value="ACP-like"/>
    <property type="match status" value="1"/>
</dbReference>
<keyword evidence="2" id="KW-0597">Phosphoprotein</keyword>
<evidence type="ECO:0000256" key="2">
    <source>
        <dbReference type="ARBA" id="ARBA00022553"/>
    </source>
</evidence>
<gene>
    <name evidence="4" type="ORF">HNR65_002953</name>
</gene>
<dbReference type="Pfam" id="PF00550">
    <property type="entry name" value="PP-binding"/>
    <property type="match status" value="1"/>
</dbReference>
<keyword evidence="5" id="KW-1185">Reference proteome</keyword>
<dbReference type="PROSITE" id="PS00012">
    <property type="entry name" value="PHOSPHOPANTETHEINE"/>
    <property type="match status" value="1"/>
</dbReference>
<organism evidence="4 5">
    <name type="scientific">Desulfosalsimonas propionicica</name>
    <dbReference type="NCBI Taxonomy" id="332175"/>
    <lineage>
        <taxon>Bacteria</taxon>
        <taxon>Pseudomonadati</taxon>
        <taxon>Thermodesulfobacteriota</taxon>
        <taxon>Desulfobacteria</taxon>
        <taxon>Desulfobacterales</taxon>
        <taxon>Desulfosalsimonadaceae</taxon>
        <taxon>Desulfosalsimonas</taxon>
    </lineage>
</organism>
<keyword evidence="1" id="KW-0596">Phosphopantetheine</keyword>
<dbReference type="SUPFAM" id="SSF47336">
    <property type="entry name" value="ACP-like"/>
    <property type="match status" value="1"/>
</dbReference>
<sequence>MQQLIDELKTKIVDTLYLEDITPGEIDEKAPLVGGDLGIDSIDILELVMMVEQDYGVVIDNKEVGEKVFASVAALAEYIRDNRPQTADITG</sequence>
<evidence type="ECO:0000259" key="3">
    <source>
        <dbReference type="PROSITE" id="PS50075"/>
    </source>
</evidence>
<dbReference type="InterPro" id="IPR006162">
    <property type="entry name" value="Ppantetheine_attach_site"/>
</dbReference>
<dbReference type="Proteomes" id="UP000525298">
    <property type="component" value="Unassembled WGS sequence"/>
</dbReference>
<comment type="caution">
    <text evidence="4">The sequence shown here is derived from an EMBL/GenBank/DDBJ whole genome shotgun (WGS) entry which is preliminary data.</text>
</comment>
<accession>A0A7W0CBA9</accession>
<protein>
    <submittedName>
        <fullName evidence="4">Acyl carrier protein</fullName>
    </submittedName>
</protein>